<keyword evidence="4 8" id="KW-1133">Transmembrane helix</keyword>
<dbReference type="Pfam" id="PF00528">
    <property type="entry name" value="BPD_transp_1"/>
    <property type="match status" value="1"/>
</dbReference>
<dbReference type="AlphaFoldDB" id="A0A2A5ADX8"/>
<feature type="transmembrane region" description="Helical" evidence="8">
    <location>
        <begin position="51"/>
        <end position="72"/>
    </location>
</feature>
<dbReference type="Gene3D" id="1.10.3720.10">
    <property type="entry name" value="MetI-like"/>
    <property type="match status" value="1"/>
</dbReference>
<evidence type="ECO:0000313" key="10">
    <source>
        <dbReference type="EMBL" id="PCJ17291.1"/>
    </source>
</evidence>
<organism evidence="10 11">
    <name type="scientific">SAR86 cluster bacterium</name>
    <dbReference type="NCBI Taxonomy" id="2030880"/>
    <lineage>
        <taxon>Bacteria</taxon>
        <taxon>Pseudomonadati</taxon>
        <taxon>Pseudomonadota</taxon>
        <taxon>Gammaproteobacteria</taxon>
        <taxon>SAR86 cluster</taxon>
    </lineage>
</organism>
<keyword evidence="2 8" id="KW-0813">Transport</keyword>
<evidence type="ECO:0000256" key="3">
    <source>
        <dbReference type="ARBA" id="ARBA00022692"/>
    </source>
</evidence>
<evidence type="ECO:0000256" key="6">
    <source>
        <dbReference type="ARBA" id="ARBA00035642"/>
    </source>
</evidence>
<dbReference type="PROSITE" id="PS50928">
    <property type="entry name" value="ABC_TM1"/>
    <property type="match status" value="1"/>
</dbReference>
<protein>
    <submittedName>
        <fullName evidence="10">ABC transporter permease</fullName>
    </submittedName>
</protein>
<dbReference type="InterPro" id="IPR051204">
    <property type="entry name" value="ABC_transp_perm/SBD"/>
</dbReference>
<dbReference type="EMBL" id="NVVJ01000108">
    <property type="protein sequence ID" value="PCJ17291.1"/>
    <property type="molecule type" value="Genomic_DNA"/>
</dbReference>
<keyword evidence="5 8" id="KW-0472">Membrane</keyword>
<evidence type="ECO:0000256" key="7">
    <source>
        <dbReference type="ARBA" id="ARBA00035652"/>
    </source>
</evidence>
<dbReference type="PANTHER" id="PTHR30177:SF4">
    <property type="entry name" value="OSMOPROTECTANT IMPORT PERMEASE PROTEIN OSMW"/>
    <property type="match status" value="1"/>
</dbReference>
<dbReference type="Pfam" id="PF04069">
    <property type="entry name" value="OpuAC"/>
    <property type="match status" value="1"/>
</dbReference>
<sequence>MSDNLREQLLLLPVYFQGHLLLTLAALSVGICISVPLGVWASQSPRVKRPLLITVSIIQTFPSLAILALVVALLGGRIGFLPAFIALTLYSMLPIVRNTVSGLESVSTSVVDAAKGIGMSPRQILTRIQMPLAMPVIVAGIRTATVWTVGLATLSTLVGASSFGNFIFTGIQTRNLVAVTVGSLASAALAVSLDGLIGLVQGLAEKQSKGIVERKHKRAGAIAGSVIVLIFLAIAYNLFQQEEADFVVGGKPFTEQYIMAGLISARLEDAGFSVELRPGLGSDVIFAATSTGNVDVYLEYSGTIWASFMKRSGNPGREAIRSAVVQFVEEQGMTNLGFPGFQNRYALAMRRDRALELGISSIEDLIPIANTLSTGGDLEFFGRSEWLRLRDLYNIDFAEKLTFDVSLMYTAVQERQVDLITAYTTDGRVAAYDLLILDDPRNAMLPYDGMLLVSDAASSSPEFLQALEPIIGGISEEQMREANRLVDVEGKSVSEAVAYLQGQL</sequence>
<reference evidence="11" key="1">
    <citation type="submission" date="2017-08" db="EMBL/GenBank/DDBJ databases">
        <title>A dynamic microbial community with high functional redundancy inhabits the cold, oxic subseafloor aquifer.</title>
        <authorList>
            <person name="Tully B.J."/>
            <person name="Wheat C.G."/>
            <person name="Glazer B.T."/>
            <person name="Huber J.A."/>
        </authorList>
    </citation>
    <scope>NUCLEOTIDE SEQUENCE [LARGE SCALE GENOMIC DNA]</scope>
</reference>
<dbReference type="SUPFAM" id="SSF53850">
    <property type="entry name" value="Periplasmic binding protein-like II"/>
    <property type="match status" value="1"/>
</dbReference>
<evidence type="ECO:0000256" key="2">
    <source>
        <dbReference type="ARBA" id="ARBA00022448"/>
    </source>
</evidence>
<keyword evidence="3 8" id="KW-0812">Transmembrane</keyword>
<evidence type="ECO:0000256" key="5">
    <source>
        <dbReference type="ARBA" id="ARBA00023136"/>
    </source>
</evidence>
<dbReference type="CDD" id="cd06261">
    <property type="entry name" value="TM_PBP2"/>
    <property type="match status" value="1"/>
</dbReference>
<comment type="subcellular location">
    <subcellularLocation>
        <location evidence="1 8">Cell membrane</location>
        <topology evidence="1 8">Multi-pass membrane protein</topology>
    </subcellularLocation>
</comment>
<comment type="caution">
    <text evidence="10">The sequence shown here is derived from an EMBL/GenBank/DDBJ whole genome shotgun (WGS) entry which is preliminary data.</text>
</comment>
<dbReference type="InterPro" id="IPR035906">
    <property type="entry name" value="MetI-like_sf"/>
</dbReference>
<dbReference type="GO" id="GO:0043190">
    <property type="term" value="C:ATP-binding cassette (ABC) transporter complex"/>
    <property type="evidence" value="ECO:0007669"/>
    <property type="project" value="InterPro"/>
</dbReference>
<evidence type="ECO:0000259" key="9">
    <source>
        <dbReference type="PROSITE" id="PS50928"/>
    </source>
</evidence>
<name>A0A2A5ADX8_9GAMM</name>
<feature type="transmembrane region" description="Helical" evidence="8">
    <location>
        <begin position="176"/>
        <end position="200"/>
    </location>
</feature>
<comment type="similarity">
    <text evidence="6">In the C-terminal section; belongs to the OsmX family.</text>
</comment>
<dbReference type="SUPFAM" id="SSF161098">
    <property type="entry name" value="MetI-like"/>
    <property type="match status" value="1"/>
</dbReference>
<dbReference type="PANTHER" id="PTHR30177">
    <property type="entry name" value="GLYCINE BETAINE/L-PROLINE TRANSPORT SYSTEM PERMEASE PROTEIN PROW"/>
    <property type="match status" value="1"/>
</dbReference>
<feature type="transmembrane region" description="Helical" evidence="8">
    <location>
        <begin position="78"/>
        <end position="96"/>
    </location>
</feature>
<comment type="similarity">
    <text evidence="8">Belongs to the binding-protein-dependent transport system permease family.</text>
</comment>
<feature type="transmembrane region" description="Helical" evidence="8">
    <location>
        <begin position="221"/>
        <end position="239"/>
    </location>
</feature>
<feature type="domain" description="ABC transmembrane type-1" evidence="9">
    <location>
        <begin position="16"/>
        <end position="197"/>
    </location>
</feature>
<evidence type="ECO:0000256" key="8">
    <source>
        <dbReference type="RuleBase" id="RU363032"/>
    </source>
</evidence>
<evidence type="ECO:0000256" key="4">
    <source>
        <dbReference type="ARBA" id="ARBA00022989"/>
    </source>
</evidence>
<dbReference type="GO" id="GO:0031460">
    <property type="term" value="P:glycine betaine transport"/>
    <property type="evidence" value="ECO:0007669"/>
    <property type="project" value="TreeGrafter"/>
</dbReference>
<gene>
    <name evidence="10" type="ORF">COA96_17865</name>
</gene>
<dbReference type="GO" id="GO:0022857">
    <property type="term" value="F:transmembrane transporter activity"/>
    <property type="evidence" value="ECO:0007669"/>
    <property type="project" value="InterPro"/>
</dbReference>
<comment type="similarity">
    <text evidence="7">In the N-terminal section; belongs to the binding-protein-dependent transport system permease family.</text>
</comment>
<dbReference type="Gene3D" id="3.40.190.120">
    <property type="entry name" value="Osmoprotection protein (prox), domain 2"/>
    <property type="match status" value="1"/>
</dbReference>
<dbReference type="Proteomes" id="UP000218327">
    <property type="component" value="Unassembled WGS sequence"/>
</dbReference>
<accession>A0A2A5ADX8</accession>
<dbReference type="Gene3D" id="3.40.190.10">
    <property type="entry name" value="Periplasmic binding protein-like II"/>
    <property type="match status" value="1"/>
</dbReference>
<dbReference type="InterPro" id="IPR007210">
    <property type="entry name" value="ABC_Gly_betaine_transp_sub-bd"/>
</dbReference>
<dbReference type="InterPro" id="IPR000515">
    <property type="entry name" value="MetI-like"/>
</dbReference>
<feature type="transmembrane region" description="Helical" evidence="8">
    <location>
        <begin position="20"/>
        <end position="39"/>
    </location>
</feature>
<evidence type="ECO:0000313" key="11">
    <source>
        <dbReference type="Proteomes" id="UP000218327"/>
    </source>
</evidence>
<proteinExistence type="inferred from homology"/>
<evidence type="ECO:0000256" key="1">
    <source>
        <dbReference type="ARBA" id="ARBA00004651"/>
    </source>
</evidence>